<feature type="domain" description="Serine-threonine/tyrosine-protein kinase catalytic" evidence="1">
    <location>
        <begin position="87"/>
        <end position="153"/>
    </location>
</feature>
<keyword evidence="3" id="KW-1185">Reference proteome</keyword>
<protein>
    <recommendedName>
        <fullName evidence="1">Serine-threonine/tyrosine-protein kinase catalytic domain-containing protein</fullName>
    </recommendedName>
</protein>
<dbReference type="Gene3D" id="1.10.510.10">
    <property type="entry name" value="Transferase(Phosphotransferase) domain 1"/>
    <property type="match status" value="1"/>
</dbReference>
<dbReference type="OrthoDB" id="2335155at2759"/>
<evidence type="ECO:0000259" key="1">
    <source>
        <dbReference type="Pfam" id="PF07714"/>
    </source>
</evidence>
<dbReference type="STRING" id="658196.A0A397SG29"/>
<dbReference type="PANTHER" id="PTHR44329:SF214">
    <property type="entry name" value="PROTEIN KINASE DOMAIN-CONTAINING PROTEIN"/>
    <property type="match status" value="1"/>
</dbReference>
<dbReference type="InterPro" id="IPR011009">
    <property type="entry name" value="Kinase-like_dom_sf"/>
</dbReference>
<dbReference type="InterPro" id="IPR051681">
    <property type="entry name" value="Ser/Thr_Kinases-Pseudokinases"/>
</dbReference>
<sequence length="203" mass="23778">MEDDKFQGKWIRSGGFGSIYTALWMEVQDGFGMIYHIEPVSSTSSLPYITKDGRVSTDARIARIGDIGLYGHCNRYEKNQIYGVLLYSFGIIMNTLATGQRPWYNRAHDISLAKDICDGKRLEFPEDTPKFYMELMQQCWDNDPEKRPTASYLKGEWIFLICINLYSVSERKMPKKYHHLEIHPEAHYINRLLYFPELSNKRD</sequence>
<dbReference type="Pfam" id="PF07714">
    <property type="entry name" value="PK_Tyr_Ser-Thr"/>
    <property type="match status" value="1"/>
</dbReference>
<dbReference type="EMBL" id="QKYT01000616">
    <property type="protein sequence ID" value="RIA82927.1"/>
    <property type="molecule type" value="Genomic_DNA"/>
</dbReference>
<dbReference type="PANTHER" id="PTHR44329">
    <property type="entry name" value="SERINE/THREONINE-PROTEIN KINASE TNNI3K-RELATED"/>
    <property type="match status" value="1"/>
</dbReference>
<dbReference type="InterPro" id="IPR001245">
    <property type="entry name" value="Ser-Thr/Tyr_kinase_cat_dom"/>
</dbReference>
<proteinExistence type="predicted"/>
<dbReference type="SUPFAM" id="SSF56112">
    <property type="entry name" value="Protein kinase-like (PK-like)"/>
    <property type="match status" value="1"/>
</dbReference>
<comment type="caution">
    <text evidence="2">The sequence shown here is derived from an EMBL/GenBank/DDBJ whole genome shotgun (WGS) entry which is preliminary data.</text>
</comment>
<gene>
    <name evidence="2" type="ORF">C1645_743434</name>
</gene>
<dbReference type="GO" id="GO:0004674">
    <property type="term" value="F:protein serine/threonine kinase activity"/>
    <property type="evidence" value="ECO:0007669"/>
    <property type="project" value="TreeGrafter"/>
</dbReference>
<evidence type="ECO:0000313" key="2">
    <source>
        <dbReference type="EMBL" id="RIA82927.1"/>
    </source>
</evidence>
<dbReference type="Proteomes" id="UP000265703">
    <property type="component" value="Unassembled WGS sequence"/>
</dbReference>
<name>A0A397SG29_9GLOM</name>
<accession>A0A397SG29</accession>
<evidence type="ECO:0000313" key="3">
    <source>
        <dbReference type="Proteomes" id="UP000265703"/>
    </source>
</evidence>
<reference evidence="2 3" key="1">
    <citation type="submission" date="2018-06" db="EMBL/GenBank/DDBJ databases">
        <title>Comparative genomics reveals the genomic features of Rhizophagus irregularis, R. cerebriforme, R. diaphanum and Gigaspora rosea, and their symbiotic lifestyle signature.</title>
        <authorList>
            <person name="Morin E."/>
            <person name="San Clemente H."/>
            <person name="Chen E.C.H."/>
            <person name="De La Providencia I."/>
            <person name="Hainaut M."/>
            <person name="Kuo A."/>
            <person name="Kohler A."/>
            <person name="Murat C."/>
            <person name="Tang N."/>
            <person name="Roy S."/>
            <person name="Loubradou J."/>
            <person name="Henrissat B."/>
            <person name="Grigoriev I.V."/>
            <person name="Corradi N."/>
            <person name="Roux C."/>
            <person name="Martin F.M."/>
        </authorList>
    </citation>
    <scope>NUCLEOTIDE SEQUENCE [LARGE SCALE GENOMIC DNA]</scope>
    <source>
        <strain evidence="2 3">DAOM 227022</strain>
    </source>
</reference>
<dbReference type="AlphaFoldDB" id="A0A397SG29"/>
<organism evidence="2 3">
    <name type="scientific">Glomus cerebriforme</name>
    <dbReference type="NCBI Taxonomy" id="658196"/>
    <lineage>
        <taxon>Eukaryota</taxon>
        <taxon>Fungi</taxon>
        <taxon>Fungi incertae sedis</taxon>
        <taxon>Mucoromycota</taxon>
        <taxon>Glomeromycotina</taxon>
        <taxon>Glomeromycetes</taxon>
        <taxon>Glomerales</taxon>
        <taxon>Glomeraceae</taxon>
        <taxon>Glomus</taxon>
    </lineage>
</organism>